<dbReference type="InterPro" id="IPR029033">
    <property type="entry name" value="His_PPase_superfam"/>
</dbReference>
<gene>
    <name evidence="1" type="ORF">GYA93_10070</name>
</gene>
<comment type="caution">
    <text evidence="1">The sequence shown here is derived from an EMBL/GenBank/DDBJ whole genome shotgun (WGS) entry which is preliminary data.</text>
</comment>
<evidence type="ECO:0000313" key="2">
    <source>
        <dbReference type="Proteomes" id="UP000466307"/>
    </source>
</evidence>
<accession>A0A7K3LNV5</accession>
<dbReference type="Proteomes" id="UP000466307">
    <property type="component" value="Unassembled WGS sequence"/>
</dbReference>
<name>A0A7K3LNV5_9ACTN</name>
<protein>
    <submittedName>
        <fullName evidence="1">Histidine phosphatase family protein</fullName>
    </submittedName>
</protein>
<dbReference type="RefSeq" id="WP_059036045.1">
    <property type="nucleotide sequence ID" value="NZ_JAADZU010000026.1"/>
</dbReference>
<dbReference type="EMBL" id="JAADZU010000026">
    <property type="protein sequence ID" value="NDK89922.1"/>
    <property type="molecule type" value="Genomic_DNA"/>
</dbReference>
<dbReference type="AlphaFoldDB" id="A0A7K3LNV5"/>
<evidence type="ECO:0000313" key="1">
    <source>
        <dbReference type="EMBL" id="NDK89922.1"/>
    </source>
</evidence>
<reference evidence="1 2" key="1">
    <citation type="submission" date="2020-01" db="EMBL/GenBank/DDBJ databases">
        <title>Investigation of new actinobacteria for the biodesulphurisation of diesel fuel.</title>
        <authorList>
            <person name="Athi Narayanan S.M."/>
        </authorList>
    </citation>
    <scope>NUCLEOTIDE SEQUENCE [LARGE SCALE GENOMIC DNA]</scope>
    <source>
        <strain evidence="1 2">213E</strain>
    </source>
</reference>
<keyword evidence="2" id="KW-1185">Reference proteome</keyword>
<organism evidence="1 2">
    <name type="scientific">Gordonia desulfuricans</name>
    <dbReference type="NCBI Taxonomy" id="89051"/>
    <lineage>
        <taxon>Bacteria</taxon>
        <taxon>Bacillati</taxon>
        <taxon>Actinomycetota</taxon>
        <taxon>Actinomycetes</taxon>
        <taxon>Mycobacteriales</taxon>
        <taxon>Gordoniaceae</taxon>
        <taxon>Gordonia</taxon>
    </lineage>
</organism>
<dbReference type="Pfam" id="PF00300">
    <property type="entry name" value="His_Phos_1"/>
    <property type="match status" value="1"/>
</dbReference>
<dbReference type="InterPro" id="IPR013078">
    <property type="entry name" value="His_Pase_superF_clade-1"/>
</dbReference>
<dbReference type="Gene3D" id="3.40.50.1240">
    <property type="entry name" value="Phosphoglycerate mutase-like"/>
    <property type="match status" value="1"/>
</dbReference>
<dbReference type="SUPFAM" id="SSF53254">
    <property type="entry name" value="Phosphoglycerate mutase-like"/>
    <property type="match status" value="1"/>
</dbReference>
<proteinExistence type="predicted"/>
<sequence length="177" mass="18307">MTLHLITAGRSGPNKALRFGGDPSLDDAGRTSVLALANRLNAGPADADTRPMLVGPDLASRQTAGFLALALLPPSGPPTVDERLATLDVGSWSGCAPEEIDPSALGAFFTDPWSVPHGGESLAAFVARVLAWRDERTSSDADLFVVVAMPVAQALLAGDPAGYFAVDVAPAHHYPVP</sequence>